<accession>H2BZY4</accession>
<gene>
    <name evidence="2" type="ORF">Gilli_0614</name>
</gene>
<dbReference type="HOGENOM" id="CLU_097871_0_0_10"/>
<evidence type="ECO:0000256" key="1">
    <source>
        <dbReference type="SAM" id="Phobius"/>
    </source>
</evidence>
<dbReference type="AlphaFoldDB" id="H2BZY4"/>
<keyword evidence="1" id="KW-0472">Membrane</keyword>
<keyword evidence="3" id="KW-1185">Reference proteome</keyword>
<sequence length="243" mass="28626">MLEYYLEDLFIGHFVELLAALAGTYYLFKTPHPKSIIRLFVYFLWLTVFVEMVGLYAVYAYFTDYKGLEFLRNSPFERNYWLYNSYYLVSFTTYFFFFILHLNSAKIRRILTFTALFFGITVIINLVFSKIFFIGYSAYTSVSGTLILIICIMAYYYEMLKSDKILNFYKNLVFYVSVGGLIWHLVVTPLFIYSKYFTTASPDFVALHGLIIFLSNVFMYGMFILGFIISSKQSKPNGVYLEY</sequence>
<feature type="transmembrane region" description="Helical" evidence="1">
    <location>
        <begin position="40"/>
        <end position="62"/>
    </location>
</feature>
<dbReference type="RefSeq" id="WP_006987650.1">
    <property type="nucleotide sequence ID" value="NZ_JH594606.1"/>
</dbReference>
<keyword evidence="1" id="KW-0812">Transmembrane</keyword>
<reference evidence="3" key="1">
    <citation type="journal article" date="2012" name="Stand. Genomic Sci.">
        <title>Genome sequence of the Antarctic rhodopsins-containing flavobacterium Gillisia limnaea type strain (R-8282(T)).</title>
        <authorList>
            <person name="Riedel T."/>
            <person name="Held B."/>
            <person name="Nolan M."/>
            <person name="Lucas S."/>
            <person name="Lapidus A."/>
            <person name="Tice H."/>
            <person name="Del Rio T.G."/>
            <person name="Cheng J.F."/>
            <person name="Han C."/>
            <person name="Tapia R."/>
            <person name="Goodwin L.A."/>
            <person name="Pitluck S."/>
            <person name="Liolios K."/>
            <person name="Mavromatis K."/>
            <person name="Pagani I."/>
            <person name="Ivanova N."/>
            <person name="Mikhailova N."/>
            <person name="Pati A."/>
            <person name="Chen A."/>
            <person name="Palaniappan K."/>
            <person name="Land M."/>
            <person name="Rohde M."/>
            <person name="Tindall B.J."/>
            <person name="Detter J.C."/>
            <person name="Goker M."/>
            <person name="Bristow J."/>
            <person name="Eisen J.A."/>
            <person name="Markowitz V."/>
            <person name="Hugenholtz P."/>
            <person name="Kyrpides N.C."/>
            <person name="Klenk H.P."/>
            <person name="Woyke T."/>
        </authorList>
    </citation>
    <scope>NUCLEOTIDE SEQUENCE [LARGE SCALE GENOMIC DNA]</scope>
    <source>
        <strain evidence="3">DSM 15749 / LMG 21470 / R-8282</strain>
    </source>
</reference>
<keyword evidence="1" id="KW-1133">Transmembrane helix</keyword>
<name>H2BZY4_GILLR</name>
<dbReference type="EMBL" id="JH594606">
    <property type="protein sequence ID" value="EHQ01326.1"/>
    <property type="molecule type" value="Genomic_DNA"/>
</dbReference>
<dbReference type="Proteomes" id="UP000003844">
    <property type="component" value="Unassembled WGS sequence"/>
</dbReference>
<dbReference type="STRING" id="865937.Gilli_0614"/>
<dbReference type="eggNOG" id="ENOG502ZBNU">
    <property type="taxonomic scope" value="Bacteria"/>
</dbReference>
<feature type="transmembrane region" description="Helical" evidence="1">
    <location>
        <begin position="6"/>
        <end position="28"/>
    </location>
</feature>
<protein>
    <submittedName>
        <fullName evidence="2">Membrane protein</fullName>
    </submittedName>
</protein>
<proteinExistence type="predicted"/>
<feature type="transmembrane region" description="Helical" evidence="1">
    <location>
        <begin position="205"/>
        <end position="229"/>
    </location>
</feature>
<organism evidence="2 3">
    <name type="scientific">Gillisia limnaea (strain DSM 15749 / LMG 21470 / R-8282)</name>
    <dbReference type="NCBI Taxonomy" id="865937"/>
    <lineage>
        <taxon>Bacteria</taxon>
        <taxon>Pseudomonadati</taxon>
        <taxon>Bacteroidota</taxon>
        <taxon>Flavobacteriia</taxon>
        <taxon>Flavobacteriales</taxon>
        <taxon>Flavobacteriaceae</taxon>
        <taxon>Gillisia</taxon>
    </lineage>
</organism>
<evidence type="ECO:0000313" key="3">
    <source>
        <dbReference type="Proteomes" id="UP000003844"/>
    </source>
</evidence>
<feature type="transmembrane region" description="Helical" evidence="1">
    <location>
        <begin position="110"/>
        <end position="133"/>
    </location>
</feature>
<feature type="transmembrane region" description="Helical" evidence="1">
    <location>
        <begin position="172"/>
        <end position="193"/>
    </location>
</feature>
<feature type="transmembrane region" description="Helical" evidence="1">
    <location>
        <begin position="82"/>
        <end position="103"/>
    </location>
</feature>
<feature type="transmembrane region" description="Helical" evidence="1">
    <location>
        <begin position="139"/>
        <end position="160"/>
    </location>
</feature>
<evidence type="ECO:0000313" key="2">
    <source>
        <dbReference type="EMBL" id="EHQ01326.1"/>
    </source>
</evidence>
<dbReference type="OrthoDB" id="1453530at2"/>